<dbReference type="OrthoDB" id="2590500at2759"/>
<protein>
    <submittedName>
        <fullName evidence="3">Similar to Saccharomyces cerevisiae YER139C RTR1 CTD phosphatase</fullName>
    </submittedName>
</protein>
<comment type="similarity">
    <text evidence="1">Belongs to the RPAP2 family.</text>
</comment>
<dbReference type="InterPro" id="IPR007308">
    <property type="entry name" value="Rtr1/RPAP2_dom"/>
</dbReference>
<dbReference type="Gene3D" id="1.25.40.820">
    <property type="match status" value="1"/>
</dbReference>
<evidence type="ECO:0000256" key="1">
    <source>
        <dbReference type="PROSITE-ProRule" id="PRU00812"/>
    </source>
</evidence>
<dbReference type="Proteomes" id="UP000196158">
    <property type="component" value="Unassembled WGS sequence"/>
</dbReference>
<evidence type="ECO:0000313" key="3">
    <source>
        <dbReference type="EMBL" id="SMN21902.1"/>
    </source>
</evidence>
<evidence type="ECO:0000313" key="4">
    <source>
        <dbReference type="Proteomes" id="UP000196158"/>
    </source>
</evidence>
<evidence type="ECO:0000259" key="2">
    <source>
        <dbReference type="PROSITE" id="PS51479"/>
    </source>
</evidence>
<dbReference type="AlphaFoldDB" id="A0A1X7R8G2"/>
<feature type="domain" description="RTR1-type" evidence="2">
    <location>
        <begin position="41"/>
        <end position="115"/>
    </location>
</feature>
<accession>A0A1X7R8G2</accession>
<reference evidence="3 4" key="1">
    <citation type="submission" date="2017-04" db="EMBL/GenBank/DDBJ databases">
        <authorList>
            <person name="Afonso C.L."/>
            <person name="Miller P.J."/>
            <person name="Scott M.A."/>
            <person name="Spackman E."/>
            <person name="Goraichik I."/>
            <person name="Dimitrov K.M."/>
            <person name="Suarez D.L."/>
            <person name="Swayne D.E."/>
        </authorList>
    </citation>
    <scope>NUCLEOTIDE SEQUENCE [LARGE SCALE GENOMIC DNA]</scope>
</reference>
<proteinExistence type="inferred from homology"/>
<name>A0A1X7R8G2_9SACH</name>
<keyword evidence="4" id="KW-1185">Reference proteome</keyword>
<sequence>MSSLFDVIQITSNTLNSNDAISNILALISQSYCLDSTTFKCVLALLNLSDYEVLLRERSVKHRCAYPLCSKEISEALSRNHLSNYCGDYHFDCSQFVITQLGQFPRCGIELWKRLLSEEERNPGRMILFEELLQDKVVENDINSLTTDMNIFRLI</sequence>
<gene>
    <name evidence="3" type="ORF">KASA_0J02420G</name>
</gene>
<dbReference type="EMBL" id="FXLY01000009">
    <property type="protein sequence ID" value="SMN21902.1"/>
    <property type="molecule type" value="Genomic_DNA"/>
</dbReference>
<dbReference type="STRING" id="1789683.A0A1X7R8G2"/>
<organism evidence="3 4">
    <name type="scientific">Maudiozyma saulgeensis</name>
    <dbReference type="NCBI Taxonomy" id="1789683"/>
    <lineage>
        <taxon>Eukaryota</taxon>
        <taxon>Fungi</taxon>
        <taxon>Dikarya</taxon>
        <taxon>Ascomycota</taxon>
        <taxon>Saccharomycotina</taxon>
        <taxon>Saccharomycetes</taxon>
        <taxon>Saccharomycetales</taxon>
        <taxon>Saccharomycetaceae</taxon>
        <taxon>Maudiozyma</taxon>
    </lineage>
</organism>
<dbReference type="PROSITE" id="PS51479">
    <property type="entry name" value="ZF_RTR1"/>
    <property type="match status" value="1"/>
</dbReference>
<dbReference type="InterPro" id="IPR038534">
    <property type="entry name" value="Rtr1/RPAP2_sf"/>
</dbReference>